<dbReference type="RefSeq" id="WP_206088281.1">
    <property type="nucleotide sequence ID" value="NZ_CP065053.1"/>
</dbReference>
<keyword evidence="1" id="KW-0812">Transmembrane</keyword>
<proteinExistence type="predicted"/>
<evidence type="ECO:0000256" key="1">
    <source>
        <dbReference type="SAM" id="Phobius"/>
    </source>
</evidence>
<organism evidence="2 3">
    <name type="scientific">Massilia antarctica</name>
    <dbReference type="NCBI Taxonomy" id="2765360"/>
    <lineage>
        <taxon>Bacteria</taxon>
        <taxon>Pseudomonadati</taxon>
        <taxon>Pseudomonadota</taxon>
        <taxon>Betaproteobacteria</taxon>
        <taxon>Burkholderiales</taxon>
        <taxon>Oxalobacteraceae</taxon>
        <taxon>Telluria group</taxon>
        <taxon>Massilia</taxon>
    </lineage>
</organism>
<keyword evidence="3" id="KW-1185">Reference proteome</keyword>
<keyword evidence="1" id="KW-1133">Transmembrane helix</keyword>
<protein>
    <submittedName>
        <fullName evidence="2">Uncharacterized protein</fullName>
    </submittedName>
</protein>
<accession>A0AA48WBW3</accession>
<feature type="transmembrane region" description="Helical" evidence="1">
    <location>
        <begin position="39"/>
        <end position="58"/>
    </location>
</feature>
<sequence length="130" mass="13818">MMASLGLIVNVAQRSLDAVALSFSPPATSTSRTIRWNGLICLLIGLVCIVTGGLLIAVSHAPPTLAMMPVMLAYAFFTVGGYRLIRGKEPAPAHSAEISFSRIFIGCFSVVFCVALLLGLVKIASFLFEK</sequence>
<keyword evidence="1" id="KW-0472">Membrane</keyword>
<evidence type="ECO:0000313" key="3">
    <source>
        <dbReference type="Proteomes" id="UP000662888"/>
    </source>
</evidence>
<dbReference type="EMBL" id="CP065053">
    <property type="protein sequence ID" value="QPI48682.1"/>
    <property type="molecule type" value="Genomic_DNA"/>
</dbReference>
<name>A0AA48WBW3_9BURK</name>
<gene>
    <name evidence="2" type="ORF">IV454_24645</name>
</gene>
<feature type="transmembrane region" description="Helical" evidence="1">
    <location>
        <begin position="103"/>
        <end position="128"/>
    </location>
</feature>
<reference evidence="2 3" key="1">
    <citation type="submission" date="2020-11" db="EMBL/GenBank/DDBJ databases">
        <authorList>
            <person name="Sun Q."/>
        </authorList>
    </citation>
    <scope>NUCLEOTIDE SEQUENCE [LARGE SCALE GENOMIC DNA]</scope>
    <source>
        <strain evidence="2 3">P8398</strain>
    </source>
</reference>
<feature type="transmembrane region" description="Helical" evidence="1">
    <location>
        <begin position="64"/>
        <end position="82"/>
    </location>
</feature>
<dbReference type="Proteomes" id="UP000662888">
    <property type="component" value="Chromosome"/>
</dbReference>
<evidence type="ECO:0000313" key="2">
    <source>
        <dbReference type="EMBL" id="QPI48682.1"/>
    </source>
</evidence>